<dbReference type="HOGENOM" id="CLU_1390511_0_0_1"/>
<dbReference type="InParanoid" id="F4RTI7"/>
<proteinExistence type="predicted"/>
<evidence type="ECO:0000313" key="3">
    <source>
        <dbReference type="Proteomes" id="UP000001072"/>
    </source>
</evidence>
<dbReference type="OrthoDB" id="3132747at2759"/>
<dbReference type="RefSeq" id="XP_007412459.1">
    <property type="nucleotide sequence ID" value="XM_007412397.1"/>
</dbReference>
<keyword evidence="3" id="KW-1185">Reference proteome</keyword>
<gene>
    <name evidence="2" type="ORF">MELLADRAFT_72421</name>
</gene>
<dbReference type="KEGG" id="mlr:MELLADRAFT_72421"/>
<reference evidence="3" key="1">
    <citation type="journal article" date="2011" name="Proc. Natl. Acad. Sci. U.S.A.">
        <title>Obligate biotrophy features unraveled by the genomic analysis of rust fungi.</title>
        <authorList>
            <person name="Duplessis S."/>
            <person name="Cuomo C.A."/>
            <person name="Lin Y.-C."/>
            <person name="Aerts A."/>
            <person name="Tisserant E."/>
            <person name="Veneault-Fourrey C."/>
            <person name="Joly D.L."/>
            <person name="Hacquard S."/>
            <person name="Amselem J."/>
            <person name="Cantarel B.L."/>
            <person name="Chiu R."/>
            <person name="Coutinho P.M."/>
            <person name="Feau N."/>
            <person name="Field M."/>
            <person name="Frey P."/>
            <person name="Gelhaye E."/>
            <person name="Goldberg J."/>
            <person name="Grabherr M.G."/>
            <person name="Kodira C.D."/>
            <person name="Kohler A."/>
            <person name="Kuees U."/>
            <person name="Lindquist E.A."/>
            <person name="Lucas S.M."/>
            <person name="Mago R."/>
            <person name="Mauceli E."/>
            <person name="Morin E."/>
            <person name="Murat C."/>
            <person name="Pangilinan J.L."/>
            <person name="Park R."/>
            <person name="Pearson M."/>
            <person name="Quesneville H."/>
            <person name="Rouhier N."/>
            <person name="Sakthikumar S."/>
            <person name="Salamov A.A."/>
            <person name="Schmutz J."/>
            <person name="Selles B."/>
            <person name="Shapiro H."/>
            <person name="Tanguay P."/>
            <person name="Tuskan G.A."/>
            <person name="Henrissat B."/>
            <person name="Van de Peer Y."/>
            <person name="Rouze P."/>
            <person name="Ellis J.G."/>
            <person name="Dodds P.N."/>
            <person name="Schein J.E."/>
            <person name="Zhong S."/>
            <person name="Hamelin R.C."/>
            <person name="Grigoriev I.V."/>
            <person name="Szabo L.J."/>
            <person name="Martin F."/>
        </authorList>
    </citation>
    <scope>NUCLEOTIDE SEQUENCE [LARGE SCALE GENOMIC DNA]</scope>
    <source>
        <strain evidence="3">98AG31 / pathotype 3-4-7</strain>
    </source>
</reference>
<protein>
    <recommendedName>
        <fullName evidence="1">Tet-like 2OG-Fe(II) oxygenase domain-containing protein</fullName>
    </recommendedName>
</protein>
<dbReference type="InterPro" id="IPR046798">
    <property type="entry name" value="2OG-FeII_Oxy_6"/>
</dbReference>
<organism evidence="3">
    <name type="scientific">Melampsora larici-populina (strain 98AG31 / pathotype 3-4-7)</name>
    <name type="common">Poplar leaf rust fungus</name>
    <dbReference type="NCBI Taxonomy" id="747676"/>
    <lineage>
        <taxon>Eukaryota</taxon>
        <taxon>Fungi</taxon>
        <taxon>Dikarya</taxon>
        <taxon>Basidiomycota</taxon>
        <taxon>Pucciniomycotina</taxon>
        <taxon>Pucciniomycetes</taxon>
        <taxon>Pucciniales</taxon>
        <taxon>Melampsoraceae</taxon>
        <taxon>Melampsora</taxon>
    </lineage>
</organism>
<sequence>MVVSCDGFYNEPHTDNDHTRYAFGINCLIDRETGKPYQLEGSENKGLICGSSFILGDFDIVVDHDRCDGIYETLWDTQVEHYTAESITYDEHGHEISPTKCAITRFGTSCQISKSLVERINIVEKERDKMKPTEWEAYHKSRVRTLEEETEFKEIKAVASEAIMVERESMRKEARKVKAEMKRKAKLNTLFKGGKV</sequence>
<dbReference type="AlphaFoldDB" id="F4RTI7"/>
<evidence type="ECO:0000259" key="1">
    <source>
        <dbReference type="Pfam" id="PF20515"/>
    </source>
</evidence>
<feature type="domain" description="Tet-like 2OG-Fe(II) oxygenase" evidence="1">
    <location>
        <begin position="3"/>
        <end position="85"/>
    </location>
</feature>
<accession>F4RTI7</accession>
<name>F4RTI7_MELLP</name>
<dbReference type="GeneID" id="18932096"/>
<dbReference type="Pfam" id="PF20515">
    <property type="entry name" value="2OG-FeII_Oxy_6"/>
    <property type="match status" value="1"/>
</dbReference>
<dbReference type="EMBL" id="GL883119">
    <property type="protein sequence ID" value="EGG04330.1"/>
    <property type="molecule type" value="Genomic_DNA"/>
</dbReference>
<evidence type="ECO:0000313" key="2">
    <source>
        <dbReference type="EMBL" id="EGG04330.1"/>
    </source>
</evidence>
<dbReference type="Proteomes" id="UP000001072">
    <property type="component" value="Unassembled WGS sequence"/>
</dbReference>
<dbReference type="VEuPathDB" id="FungiDB:MELLADRAFT_72421"/>